<dbReference type="Gene3D" id="2.30.30.40">
    <property type="entry name" value="SH3 Domains"/>
    <property type="match status" value="2"/>
</dbReference>
<dbReference type="Pfam" id="PF08239">
    <property type="entry name" value="SH3_3"/>
    <property type="match status" value="2"/>
</dbReference>
<gene>
    <name evidence="3" type="ORF">IKE_05959</name>
</gene>
<proteinExistence type="predicted"/>
<evidence type="ECO:0000313" key="4">
    <source>
        <dbReference type="Proteomes" id="UP000014023"/>
    </source>
</evidence>
<dbReference type="Pfam" id="PF13702">
    <property type="entry name" value="Lysozyme_like"/>
    <property type="match status" value="1"/>
</dbReference>
<evidence type="ECO:0000256" key="1">
    <source>
        <dbReference type="SAM" id="SignalP"/>
    </source>
</evidence>
<dbReference type="AlphaFoldDB" id="A0A9W5V5V1"/>
<feature type="domain" description="SH3b" evidence="2">
    <location>
        <begin position="30"/>
        <end position="93"/>
    </location>
</feature>
<dbReference type="Gene3D" id="1.10.530.10">
    <property type="match status" value="1"/>
</dbReference>
<feature type="chain" id="PRO_5040945553" description="SH3b domain-containing protein" evidence="1">
    <location>
        <begin position="28"/>
        <end position="328"/>
    </location>
</feature>
<evidence type="ECO:0000259" key="2">
    <source>
        <dbReference type="PROSITE" id="PS51781"/>
    </source>
</evidence>
<evidence type="ECO:0000313" key="3">
    <source>
        <dbReference type="EMBL" id="EOO60512.1"/>
    </source>
</evidence>
<keyword evidence="1" id="KW-0732">Signal</keyword>
<comment type="caution">
    <text evidence="3">The sequence shown here is derived from an EMBL/GenBank/DDBJ whole genome shotgun (WGS) entry which is preliminary data.</text>
</comment>
<dbReference type="SMART" id="SM00287">
    <property type="entry name" value="SH3b"/>
    <property type="match status" value="2"/>
</dbReference>
<accession>A0A9W5V5V1</accession>
<dbReference type="PANTHER" id="PTHR34408">
    <property type="entry name" value="FAMILY PROTEIN, PUTATIVE-RELATED"/>
    <property type="match status" value="1"/>
</dbReference>
<dbReference type="InterPro" id="IPR023346">
    <property type="entry name" value="Lysozyme-like_dom_sf"/>
</dbReference>
<protein>
    <recommendedName>
        <fullName evidence="2">SH3b domain-containing protein</fullName>
    </recommendedName>
</protein>
<dbReference type="PROSITE" id="PS51781">
    <property type="entry name" value="SH3B"/>
    <property type="match status" value="2"/>
</dbReference>
<dbReference type="InterPro" id="IPR047194">
    <property type="entry name" value="CwlT-like_lysozyme"/>
</dbReference>
<reference evidence="3 4" key="1">
    <citation type="submission" date="2012-12" db="EMBL/GenBank/DDBJ databases">
        <title>The Genome Sequence of Bacillus cereus VD196.</title>
        <authorList>
            <consortium name="The Broad Institute Genome Sequencing Platform"/>
            <consortium name="The Broad Institute Genome Sequencing Center for Infectious Disease"/>
            <person name="Feldgarden M."/>
            <person name="Van der Auwera G.A."/>
            <person name="Mahillon J."/>
            <person name="Duprez V."/>
            <person name="Timmery S."/>
            <person name="Mattelet C."/>
            <person name="Dierick K."/>
            <person name="Sun M."/>
            <person name="Yu Z."/>
            <person name="Zhu L."/>
            <person name="Hu X."/>
            <person name="Shank E.B."/>
            <person name="Swiecicka I."/>
            <person name="Hansen B.M."/>
            <person name="Andrup L."/>
            <person name="Walker B."/>
            <person name="Young S.K."/>
            <person name="Zeng Q."/>
            <person name="Gargeya S."/>
            <person name="Fitzgerald M."/>
            <person name="Haas B."/>
            <person name="Abouelleil A."/>
            <person name="Alvarado L."/>
            <person name="Arachchi H.M."/>
            <person name="Berlin A.M."/>
            <person name="Chapman S.B."/>
            <person name="Dewar J."/>
            <person name="Goldberg J."/>
            <person name="Griggs A."/>
            <person name="Gujja S."/>
            <person name="Hansen M."/>
            <person name="Howarth C."/>
            <person name="Imamovic A."/>
            <person name="Larimer J."/>
            <person name="McCowan C."/>
            <person name="Murphy C."/>
            <person name="Neiman D."/>
            <person name="Pearson M."/>
            <person name="Priest M."/>
            <person name="Roberts A."/>
            <person name="Saif S."/>
            <person name="Shea T."/>
            <person name="Sisk P."/>
            <person name="Sykes S."/>
            <person name="Wortman J."/>
            <person name="Nusbaum C."/>
            <person name="Birren B."/>
        </authorList>
    </citation>
    <scope>NUCLEOTIDE SEQUENCE [LARGE SCALE GENOMIC DNA]</scope>
    <source>
        <strain evidence="3 4">VD196</strain>
    </source>
</reference>
<dbReference type="InterPro" id="IPR003646">
    <property type="entry name" value="SH3-like_bac-type"/>
</dbReference>
<dbReference type="CDD" id="cd16891">
    <property type="entry name" value="CwlT-like"/>
    <property type="match status" value="1"/>
</dbReference>
<sequence length="328" mass="36604">MCKLSKYMTTLVLVGTSIGVTVNTVHADESTLHTVKADILNVRLTPSTTGSIIGKLFNGNQVNVLEKTSKGWSKIEYKGNTAYVKTNFIIINNTSLNKVFHVNVNKLNVRSGAGTQFKVLGTLSHNQLVTVINSTNDWYKIQFNGGHAYVKNNFLTASDNTKPIPSPNSSQKISSHGKAIVNHFYEVIGPIIESEAIKQGIPEWTELIKAIAMQESSGNYVKYPDVMQSSEGSCGKIRCITNYKQSIQNGVSIFKTRMQGSLKMFNGDIRMGIQAYNYGPNFFKKAKEWGATEYSVELSQKYSKYLKDNYGFHGDPLYVQHVLSHYRN</sequence>
<feature type="signal peptide" evidence="1">
    <location>
        <begin position="1"/>
        <end position="27"/>
    </location>
</feature>
<organism evidence="3 4">
    <name type="scientific">Bacillus cereus VD196</name>
    <dbReference type="NCBI Taxonomy" id="1053243"/>
    <lineage>
        <taxon>Bacteria</taxon>
        <taxon>Bacillati</taxon>
        <taxon>Bacillota</taxon>
        <taxon>Bacilli</taxon>
        <taxon>Bacillales</taxon>
        <taxon>Bacillaceae</taxon>
        <taxon>Bacillus</taxon>
        <taxon>Bacillus cereus group</taxon>
    </lineage>
</organism>
<dbReference type="InterPro" id="IPR052354">
    <property type="entry name" value="Cell_Wall_Dynamics_Protein"/>
</dbReference>
<dbReference type="Proteomes" id="UP000014023">
    <property type="component" value="Unassembled WGS sequence"/>
</dbReference>
<name>A0A9W5V5V1_BACCE</name>
<dbReference type="RefSeq" id="WP_000335217.1">
    <property type="nucleotide sequence ID" value="NZ_KB976270.1"/>
</dbReference>
<dbReference type="PANTHER" id="PTHR34408:SF1">
    <property type="entry name" value="GLYCOSYL HYDROLASE FAMILY 19 DOMAIN-CONTAINING PROTEIN HI_1415"/>
    <property type="match status" value="1"/>
</dbReference>
<feature type="domain" description="SH3b" evidence="2">
    <location>
        <begin position="97"/>
        <end position="159"/>
    </location>
</feature>
<dbReference type="EMBL" id="AHFL01000068">
    <property type="protein sequence ID" value="EOO60512.1"/>
    <property type="molecule type" value="Genomic_DNA"/>
</dbReference>
<dbReference type="SUPFAM" id="SSF53955">
    <property type="entry name" value="Lysozyme-like"/>
    <property type="match status" value="1"/>
</dbReference>